<dbReference type="InterPro" id="IPR037035">
    <property type="entry name" value="GK-like_C_sf"/>
</dbReference>
<sequence length="458" mass="47430">MAPENLKKDMSFKMQADARLIWEAGLGAVDPERLATGAVSVVAGKLIIGAHSFELDAIERIAVVGAGKAGRAMAEAIESILGPELIAEKNLSGIVNVLDKDAGKLSRIVLNGSRPTASAFPTPEGQAGTESMLDIVKSLHDNDLAICLLSGGGSAMMPAPVTGVSIDAKRKVTKLLSEAGATISQLNTVRKHLSRVKGGRLAEQCSAGALVSLIISDVVGDRLDTIASGPTAVDKTSFADALRIVENPAIFDRVPKEVLNHITKGANGAIQETPKSLPPSIINLVLGNNVVALAAAEEQASRLGYNVLNLGSRIEGEAREVAVVLAAIALSIKHESKPLRPPVCILAGGETTVSGVAPGGKGGRNQELVLAALEHLSGWGMDGILIWSAGTDGEDGPTDAAGAFADESIMNAAHRQGLIPQHYLAESRSYDFFGKAAGHIKIGPTGTNVMDICIILVS</sequence>
<dbReference type="SUPFAM" id="SSF82544">
    <property type="entry name" value="GckA/TtuD-like"/>
    <property type="match status" value="1"/>
</dbReference>
<organism evidence="3">
    <name type="scientific">uncultured Desulfobacterium sp</name>
    <dbReference type="NCBI Taxonomy" id="201089"/>
    <lineage>
        <taxon>Bacteria</taxon>
        <taxon>Pseudomonadati</taxon>
        <taxon>Thermodesulfobacteriota</taxon>
        <taxon>Desulfobacteria</taxon>
        <taxon>Desulfobacterales</taxon>
        <taxon>Desulfobacteriaceae</taxon>
        <taxon>Desulfobacterium</taxon>
        <taxon>environmental samples</taxon>
    </lineage>
</organism>
<protein>
    <recommendedName>
        <fullName evidence="4">Glycerate kinase</fullName>
    </recommendedName>
</protein>
<name>E1YLY0_9BACT</name>
<evidence type="ECO:0008006" key="4">
    <source>
        <dbReference type="Google" id="ProtNLM"/>
    </source>
</evidence>
<dbReference type="InterPro" id="IPR038614">
    <property type="entry name" value="GK_N_sf"/>
</dbReference>
<dbReference type="AlphaFoldDB" id="E1YLY0"/>
<dbReference type="Gene3D" id="3.40.1480.10">
    <property type="entry name" value="MOFRL domain"/>
    <property type="match status" value="1"/>
</dbReference>
<dbReference type="GO" id="GO:0008887">
    <property type="term" value="F:glycerate kinase activity"/>
    <property type="evidence" value="ECO:0007669"/>
    <property type="project" value="InterPro"/>
</dbReference>
<dbReference type="FunFam" id="3.40.1480.10:FF:000002">
    <property type="entry name" value="Glycerate kinase"/>
    <property type="match status" value="1"/>
</dbReference>
<evidence type="ECO:0000313" key="3">
    <source>
        <dbReference type="EMBL" id="CBX31113.1"/>
    </source>
</evidence>
<dbReference type="GO" id="GO:0005737">
    <property type="term" value="C:cytoplasm"/>
    <property type="evidence" value="ECO:0007669"/>
    <property type="project" value="TreeGrafter"/>
</dbReference>
<dbReference type="Gene3D" id="3.40.50.10180">
    <property type="entry name" value="Glycerate kinase, MOFRL-like N-terminal domain"/>
    <property type="match status" value="1"/>
</dbReference>
<dbReference type="EMBL" id="FR695877">
    <property type="protein sequence ID" value="CBX31113.1"/>
    <property type="molecule type" value="Genomic_DNA"/>
</dbReference>
<dbReference type="PANTHER" id="PTHR12227:SF0">
    <property type="entry name" value="GLYCERATE KINASE"/>
    <property type="match status" value="1"/>
</dbReference>
<gene>
    <name evidence="3" type="ORF">N47_E46250</name>
</gene>
<dbReference type="Pfam" id="PF05161">
    <property type="entry name" value="MOFRL"/>
    <property type="match status" value="1"/>
</dbReference>
<feature type="domain" description="MOFRL-associated" evidence="2">
    <location>
        <begin position="18"/>
        <end position="262"/>
    </location>
</feature>
<evidence type="ECO:0000259" key="1">
    <source>
        <dbReference type="Pfam" id="PF05161"/>
    </source>
</evidence>
<dbReference type="InterPro" id="IPR039760">
    <property type="entry name" value="MOFRL_protein"/>
</dbReference>
<evidence type="ECO:0000259" key="2">
    <source>
        <dbReference type="Pfam" id="PF13660"/>
    </source>
</evidence>
<dbReference type="InterPro" id="IPR007835">
    <property type="entry name" value="MOFRL"/>
</dbReference>
<dbReference type="Pfam" id="PF13660">
    <property type="entry name" value="DUF4147"/>
    <property type="match status" value="1"/>
</dbReference>
<dbReference type="PANTHER" id="PTHR12227">
    <property type="entry name" value="GLYCERATE KINASE"/>
    <property type="match status" value="1"/>
</dbReference>
<reference evidence="3" key="1">
    <citation type="journal article" date="2011" name="Environ. Microbiol.">
        <title>Genomic insights into the metabolic potential of the polycyclic aromatic hydrocarbon degrading sulfate-reducing Deltaproteobacterium N47.</title>
        <authorList>
            <person name="Bergmann F."/>
            <person name="Selesi D."/>
            <person name="Weinmaier T."/>
            <person name="Tischler P."/>
            <person name="Rattei T."/>
            <person name="Meckenstock R.U."/>
        </authorList>
    </citation>
    <scope>NUCLEOTIDE SEQUENCE</scope>
</reference>
<dbReference type="InterPro" id="IPR025286">
    <property type="entry name" value="MOFRL_assoc_dom"/>
</dbReference>
<accession>E1YLY0</accession>
<feature type="domain" description="MOFRL" evidence="1">
    <location>
        <begin position="343"/>
        <end position="451"/>
    </location>
</feature>
<proteinExistence type="predicted"/>